<protein>
    <recommendedName>
        <fullName evidence="5">OTU domain-containing protein</fullName>
    </recommendedName>
</protein>
<feature type="coiled-coil region" evidence="1">
    <location>
        <begin position="156"/>
        <end position="190"/>
    </location>
</feature>
<evidence type="ECO:0000256" key="1">
    <source>
        <dbReference type="SAM" id="Coils"/>
    </source>
</evidence>
<feature type="compositionally biased region" description="Acidic residues" evidence="2">
    <location>
        <begin position="361"/>
        <end position="376"/>
    </location>
</feature>
<evidence type="ECO:0008006" key="5">
    <source>
        <dbReference type="Google" id="ProtNLM"/>
    </source>
</evidence>
<dbReference type="CDD" id="cd22744">
    <property type="entry name" value="OTU"/>
    <property type="match status" value="1"/>
</dbReference>
<feature type="region of interest" description="Disordered" evidence="2">
    <location>
        <begin position="437"/>
        <end position="489"/>
    </location>
</feature>
<reference evidence="3 4" key="1">
    <citation type="submission" date="2017-08" db="EMBL/GenBank/DDBJ databases">
        <title>Acidophilic green algal genome provides insights into adaptation to an acidic environment.</title>
        <authorList>
            <person name="Hirooka S."/>
            <person name="Hirose Y."/>
            <person name="Kanesaki Y."/>
            <person name="Higuchi S."/>
            <person name="Fujiwara T."/>
            <person name="Onuma R."/>
            <person name="Era A."/>
            <person name="Ohbayashi R."/>
            <person name="Uzuka A."/>
            <person name="Nozaki H."/>
            <person name="Yoshikawa H."/>
            <person name="Miyagishima S.Y."/>
        </authorList>
    </citation>
    <scope>NUCLEOTIDE SEQUENCE [LARGE SCALE GENOMIC DNA]</scope>
    <source>
        <strain evidence="3 4">NIES-2499</strain>
    </source>
</reference>
<evidence type="ECO:0000313" key="3">
    <source>
        <dbReference type="EMBL" id="GAX86186.1"/>
    </source>
</evidence>
<name>A0A250XT23_9CHLO</name>
<dbReference type="AlphaFoldDB" id="A0A250XT23"/>
<evidence type="ECO:0000256" key="2">
    <source>
        <dbReference type="SAM" id="MobiDB-lite"/>
    </source>
</evidence>
<keyword evidence="1" id="KW-0175">Coiled coil</keyword>
<keyword evidence="4" id="KW-1185">Reference proteome</keyword>
<sequence length="963" mass="105085">MLRKLLSRLSFMGKLEPPEQVTTTKFRIYANLKGDQFLDASVPKEVVYVYLLNFFHKTIATKSHSINDVDRDSARKAELSIGVTDFYQALEEVGEDLNRLLRDGFEGLGAPPFAWLRGLHVEDVHSRMQAIQSEKNKYDQPKLLMDTAAAAYSSGARQMQKSSDAFTSKLAEIEEERTQLMEYKEKARLKVMAGLAAFYKRVDAVVRQSVTHHKGWHVGQHRDIFRGIETTGMSLYDPYQPPAVTLPCHNEIEVQDMELVQGQLQETYMRGLATVLTDHARGFPLDEKDEKDKKERADLISKPISSLTFADLPDRAGIMSVTSVGPEHYCYVIWGKADEGSGAALLNTGENDLLKEWGLEEDEEAETETEAQEETEAQAQAGAQAEAQAQAQAEAVTEAETVEPMPHHIPKHLVCAQDLDGLTPNEGENTARAAAEIPHESMSSMSQGTNSPSGDDGEDFATPASVDGHSALPSCPGDAGPPQTFEPRLFGPAYEMQRGRMSCGTIRHGGVGGMSGSLTAGSLKSVLTIVRNSVMSDYEMVDIGAGCGVVLLCSFAYGATLATGIEVKDDGLQHVLQACKPVLEAFSVPSCNICVHFGTDVSQCESLPTLQQGQSYQGPALPKVVFSFCDGFNVVDRQHCFRLVGLDANVKMFVCSPGKGSGAREEDVPVIKYVVHGGSASGTLDLTSSPACFPRSNIDSEYDNLESVLHELQITHGLQRPINFPFTAGDCFFDALSVVMNDGTSAQQLRDATVRTIVNALKNADENAWRQYGYDICNNGGPGYVLFGGHYVLAMGNPGEIWASSFMVDSCASGLGLRLRIFTAVDTASGVYRISSRYSGAIAGEVLNLLYTGDEKGHFEPLIPKDKSYVSSRGSSMLGLSLPHVQYGLPYSPPSRNAIKEALVQFGCLGLYRKLQIRGHNEMSKAILSHALWHFEVDALRNGIQLAEIVEEVAKQFVISQRN</sequence>
<organism evidence="3 4">
    <name type="scientific">Chlamydomonas eustigma</name>
    <dbReference type="NCBI Taxonomy" id="1157962"/>
    <lineage>
        <taxon>Eukaryota</taxon>
        <taxon>Viridiplantae</taxon>
        <taxon>Chlorophyta</taxon>
        <taxon>core chlorophytes</taxon>
        <taxon>Chlorophyceae</taxon>
        <taxon>CS clade</taxon>
        <taxon>Chlamydomonadales</taxon>
        <taxon>Chlamydomonadaceae</taxon>
        <taxon>Chlamydomonas</taxon>
    </lineage>
</organism>
<feature type="region of interest" description="Disordered" evidence="2">
    <location>
        <begin position="361"/>
        <end position="406"/>
    </location>
</feature>
<comment type="caution">
    <text evidence="3">The sequence shown here is derived from an EMBL/GenBank/DDBJ whole genome shotgun (WGS) entry which is preliminary data.</text>
</comment>
<dbReference type="EMBL" id="BEGY01000239">
    <property type="protein sequence ID" value="GAX86186.1"/>
    <property type="molecule type" value="Genomic_DNA"/>
</dbReference>
<proteinExistence type="predicted"/>
<dbReference type="Proteomes" id="UP000232323">
    <property type="component" value="Unassembled WGS sequence"/>
</dbReference>
<feature type="compositionally biased region" description="Polar residues" evidence="2">
    <location>
        <begin position="441"/>
        <end position="453"/>
    </location>
</feature>
<feature type="compositionally biased region" description="Low complexity" evidence="2">
    <location>
        <begin position="377"/>
        <end position="403"/>
    </location>
</feature>
<evidence type="ECO:0000313" key="4">
    <source>
        <dbReference type="Proteomes" id="UP000232323"/>
    </source>
</evidence>
<gene>
    <name evidence="3" type="ORF">CEUSTIGMA_g13599.t1</name>
</gene>
<accession>A0A250XT23</accession>